<evidence type="ECO:0000313" key="3">
    <source>
        <dbReference type="EMBL" id="KAK1319777.1"/>
    </source>
</evidence>
<evidence type="ECO:0000259" key="2">
    <source>
        <dbReference type="PROSITE" id="PS51194"/>
    </source>
</evidence>
<dbReference type="AlphaFoldDB" id="A0AAV9F5B9"/>
<dbReference type="SUPFAM" id="SSF52540">
    <property type="entry name" value="P-loop containing nucleoside triphosphate hydrolases"/>
    <property type="match status" value="1"/>
</dbReference>
<keyword evidence="1" id="KW-0694">RNA-binding</keyword>
<dbReference type="PROSITE" id="PS51194">
    <property type="entry name" value="HELICASE_CTER"/>
    <property type="match status" value="1"/>
</dbReference>
<accession>A0AAV9F5B9</accession>
<organism evidence="3 4">
    <name type="scientific">Acorus calamus</name>
    <name type="common">Sweet flag</name>
    <dbReference type="NCBI Taxonomy" id="4465"/>
    <lineage>
        <taxon>Eukaryota</taxon>
        <taxon>Viridiplantae</taxon>
        <taxon>Streptophyta</taxon>
        <taxon>Embryophyta</taxon>
        <taxon>Tracheophyta</taxon>
        <taxon>Spermatophyta</taxon>
        <taxon>Magnoliopsida</taxon>
        <taxon>Liliopsida</taxon>
        <taxon>Acoraceae</taxon>
        <taxon>Acorus</taxon>
    </lineage>
</organism>
<keyword evidence="4" id="KW-1185">Reference proteome</keyword>
<dbReference type="Pfam" id="PF00271">
    <property type="entry name" value="Helicase_C"/>
    <property type="match status" value="1"/>
</dbReference>
<reference evidence="3" key="1">
    <citation type="journal article" date="2023" name="Nat. Commun.">
        <title>Diploid and tetraploid genomes of Acorus and the evolution of monocots.</title>
        <authorList>
            <person name="Ma L."/>
            <person name="Liu K.W."/>
            <person name="Li Z."/>
            <person name="Hsiao Y.Y."/>
            <person name="Qi Y."/>
            <person name="Fu T."/>
            <person name="Tang G.D."/>
            <person name="Zhang D."/>
            <person name="Sun W.H."/>
            <person name="Liu D.K."/>
            <person name="Li Y."/>
            <person name="Chen G.Z."/>
            <person name="Liu X.D."/>
            <person name="Liao X.Y."/>
            <person name="Jiang Y.T."/>
            <person name="Yu X."/>
            <person name="Hao Y."/>
            <person name="Huang J."/>
            <person name="Zhao X.W."/>
            <person name="Ke S."/>
            <person name="Chen Y.Y."/>
            <person name="Wu W.L."/>
            <person name="Hsu J.L."/>
            <person name="Lin Y.F."/>
            <person name="Huang M.D."/>
            <person name="Li C.Y."/>
            <person name="Huang L."/>
            <person name="Wang Z.W."/>
            <person name="Zhao X."/>
            <person name="Zhong W.Y."/>
            <person name="Peng D.H."/>
            <person name="Ahmad S."/>
            <person name="Lan S."/>
            <person name="Zhang J.S."/>
            <person name="Tsai W.C."/>
            <person name="Van de Peer Y."/>
            <person name="Liu Z.J."/>
        </authorList>
    </citation>
    <scope>NUCLEOTIDE SEQUENCE</scope>
    <source>
        <strain evidence="3">CP</strain>
    </source>
</reference>
<proteinExistence type="predicted"/>
<dbReference type="InterPro" id="IPR001650">
    <property type="entry name" value="Helicase_C-like"/>
</dbReference>
<evidence type="ECO:0000313" key="4">
    <source>
        <dbReference type="Proteomes" id="UP001180020"/>
    </source>
</evidence>
<comment type="caution">
    <text evidence="3">The sequence shown here is derived from an EMBL/GenBank/DDBJ whole genome shotgun (WGS) entry which is preliminary data.</text>
</comment>
<dbReference type="SMART" id="SM00490">
    <property type="entry name" value="HELICc"/>
    <property type="match status" value="1"/>
</dbReference>
<dbReference type="CDD" id="cd18787">
    <property type="entry name" value="SF2_C_DEAD"/>
    <property type="match status" value="1"/>
</dbReference>
<name>A0AAV9F5B9_ACOCL</name>
<dbReference type="Gene3D" id="3.40.50.300">
    <property type="entry name" value="P-loop containing nucleotide triphosphate hydrolases"/>
    <property type="match status" value="1"/>
</dbReference>
<dbReference type="EMBL" id="JAUJYO010000004">
    <property type="protein sequence ID" value="KAK1319777.1"/>
    <property type="molecule type" value="Genomic_DNA"/>
</dbReference>
<sequence>MEKQRRLEQILRSQDPGSKVIVFCSTKRMCDQLARSLTQQFGAAAIHGDKSQGERDYVLGQFRTGRSPLLVATDVAARGLDIKNIRFKIFGLRARLAVMAPLIRRGSDCGQSSSQAIRATRDGRSMASPETLPLKPAAFWGRRGNVWGNDRGPSRAASAAVRIRSSCSILGFRAITIKATTKTNQQIPTAYHHAKFED</sequence>
<feature type="domain" description="Helicase C-terminal" evidence="2">
    <location>
        <begin position="6"/>
        <end position="185"/>
    </location>
</feature>
<dbReference type="PANTHER" id="PTHR47958">
    <property type="entry name" value="ATP-DEPENDENT RNA HELICASE DBP3"/>
    <property type="match status" value="1"/>
</dbReference>
<dbReference type="GO" id="GO:0003723">
    <property type="term" value="F:RNA binding"/>
    <property type="evidence" value="ECO:0007669"/>
    <property type="project" value="UniProtKB-KW"/>
</dbReference>
<reference evidence="3" key="2">
    <citation type="submission" date="2023-06" db="EMBL/GenBank/DDBJ databases">
        <authorList>
            <person name="Ma L."/>
            <person name="Liu K.-W."/>
            <person name="Li Z."/>
            <person name="Hsiao Y.-Y."/>
            <person name="Qi Y."/>
            <person name="Fu T."/>
            <person name="Tang G."/>
            <person name="Zhang D."/>
            <person name="Sun W.-H."/>
            <person name="Liu D.-K."/>
            <person name="Li Y."/>
            <person name="Chen G.-Z."/>
            <person name="Liu X.-D."/>
            <person name="Liao X.-Y."/>
            <person name="Jiang Y.-T."/>
            <person name="Yu X."/>
            <person name="Hao Y."/>
            <person name="Huang J."/>
            <person name="Zhao X.-W."/>
            <person name="Ke S."/>
            <person name="Chen Y.-Y."/>
            <person name="Wu W.-L."/>
            <person name="Hsu J.-L."/>
            <person name="Lin Y.-F."/>
            <person name="Huang M.-D."/>
            <person name="Li C.-Y."/>
            <person name="Huang L."/>
            <person name="Wang Z.-W."/>
            <person name="Zhao X."/>
            <person name="Zhong W.-Y."/>
            <person name="Peng D.-H."/>
            <person name="Ahmad S."/>
            <person name="Lan S."/>
            <person name="Zhang J.-S."/>
            <person name="Tsai W.-C."/>
            <person name="Van De Peer Y."/>
            <person name="Liu Z.-J."/>
        </authorList>
    </citation>
    <scope>NUCLEOTIDE SEQUENCE</scope>
    <source>
        <strain evidence="3">CP</strain>
        <tissue evidence="3">Leaves</tissue>
    </source>
</reference>
<dbReference type="InterPro" id="IPR027417">
    <property type="entry name" value="P-loop_NTPase"/>
</dbReference>
<dbReference type="Proteomes" id="UP001180020">
    <property type="component" value="Unassembled WGS sequence"/>
</dbReference>
<evidence type="ECO:0000256" key="1">
    <source>
        <dbReference type="ARBA" id="ARBA00022884"/>
    </source>
</evidence>
<protein>
    <recommendedName>
        <fullName evidence="2">Helicase C-terminal domain-containing protein</fullName>
    </recommendedName>
</protein>
<gene>
    <name evidence="3" type="ORF">QJS10_CPB04g00627</name>
</gene>